<organism evidence="1 2">
    <name type="scientific">Pluteus cervinus</name>
    <dbReference type="NCBI Taxonomy" id="181527"/>
    <lineage>
        <taxon>Eukaryota</taxon>
        <taxon>Fungi</taxon>
        <taxon>Dikarya</taxon>
        <taxon>Basidiomycota</taxon>
        <taxon>Agaricomycotina</taxon>
        <taxon>Agaricomycetes</taxon>
        <taxon>Agaricomycetidae</taxon>
        <taxon>Agaricales</taxon>
        <taxon>Pluteineae</taxon>
        <taxon>Pluteaceae</taxon>
        <taxon>Pluteus</taxon>
    </lineage>
</organism>
<protein>
    <submittedName>
        <fullName evidence="1">Uncharacterized protein</fullName>
    </submittedName>
</protein>
<reference evidence="1 2" key="1">
    <citation type="journal article" date="2019" name="Nat. Ecol. Evol.">
        <title>Megaphylogeny resolves global patterns of mushroom evolution.</title>
        <authorList>
            <person name="Varga T."/>
            <person name="Krizsan K."/>
            <person name="Foldi C."/>
            <person name="Dima B."/>
            <person name="Sanchez-Garcia M."/>
            <person name="Sanchez-Ramirez S."/>
            <person name="Szollosi G.J."/>
            <person name="Szarkandi J.G."/>
            <person name="Papp V."/>
            <person name="Albert L."/>
            <person name="Andreopoulos W."/>
            <person name="Angelini C."/>
            <person name="Antonin V."/>
            <person name="Barry K.W."/>
            <person name="Bougher N.L."/>
            <person name="Buchanan P."/>
            <person name="Buyck B."/>
            <person name="Bense V."/>
            <person name="Catcheside P."/>
            <person name="Chovatia M."/>
            <person name="Cooper J."/>
            <person name="Damon W."/>
            <person name="Desjardin D."/>
            <person name="Finy P."/>
            <person name="Geml J."/>
            <person name="Haridas S."/>
            <person name="Hughes K."/>
            <person name="Justo A."/>
            <person name="Karasinski D."/>
            <person name="Kautmanova I."/>
            <person name="Kiss B."/>
            <person name="Kocsube S."/>
            <person name="Kotiranta H."/>
            <person name="LaButti K.M."/>
            <person name="Lechner B.E."/>
            <person name="Liimatainen K."/>
            <person name="Lipzen A."/>
            <person name="Lukacs Z."/>
            <person name="Mihaltcheva S."/>
            <person name="Morgado L.N."/>
            <person name="Niskanen T."/>
            <person name="Noordeloos M.E."/>
            <person name="Ohm R.A."/>
            <person name="Ortiz-Santana B."/>
            <person name="Ovrebo C."/>
            <person name="Racz N."/>
            <person name="Riley R."/>
            <person name="Savchenko A."/>
            <person name="Shiryaev A."/>
            <person name="Soop K."/>
            <person name="Spirin V."/>
            <person name="Szebenyi C."/>
            <person name="Tomsovsky M."/>
            <person name="Tulloss R.E."/>
            <person name="Uehling J."/>
            <person name="Grigoriev I.V."/>
            <person name="Vagvolgyi C."/>
            <person name="Papp T."/>
            <person name="Martin F.M."/>
            <person name="Miettinen O."/>
            <person name="Hibbett D.S."/>
            <person name="Nagy L.G."/>
        </authorList>
    </citation>
    <scope>NUCLEOTIDE SEQUENCE [LARGE SCALE GENOMIC DNA]</scope>
    <source>
        <strain evidence="1 2">NL-1719</strain>
    </source>
</reference>
<proteinExistence type="predicted"/>
<accession>A0ACD3BH93</accession>
<gene>
    <name evidence="1" type="ORF">BDN72DRAFT_830181</name>
</gene>
<sequence length="896" mass="96172">MNGLSVDNFQEKPLPVLTRDESLPPLPPAASSSLNASLPPLPNHPSPLSFSSNIPLSDLGIPPTPTTPLTPSASQQDGRPKKSNPLTDLIDTERAYVDHLAGVIRKVAAAWSRSNLPPPELDAMFRSIEGVYKANRTLNNKLKEIGTNPSSPKALGDLLMRWIDDLEAPYTAYCTKFCTGFDSWDPVQANAKLGGILQTFSGTNPPPSSIVASDPPMWTLDTLFLLPRSRLKYYKKLYGRLLKNTAPGKSDHPLLVRAIETLERLLETLDGRSTVLVSDIAIPPPQTEDEVVVDMRNGGPPVDVEPIVPAPAPAPLPIPPSTGPSSPRGSGLSNRDVVSIQGSISGSVSGSTSRASSSTMSSPIIDLERRLLTQRTLDIFTMNLKSVRLQMCPPGLTFTRELRFSLDVVIRFTPRATEQEVIHRFGHVFLLSDLFLVCERMTPEERAQHGGDGADMWLCYPPLAGKVLRVTEVEGQGNCLQIAVMRKEHLTLEAESPQARDFMMREFKDCIDFASSLPPPSKQPPPPMPPLPNFAQPAPLAPGRGGPLPPNPGMPRSMSSNPLPGENRIVDGMARLALSPEAQMQQGAQRMPIMHNGPPPRGPGPPGPPQMYPPNGFGPGQMMHPGPPGRPSLGGRPSPGGPGMGPGPMGYGHPPPGPPLMHMGGPLPPPNAPFGVVGGPPRPPSEPSMQDGLRKMPSTRSLASHDHGHGPLPPPPPMPGFSYNLPRNGSSPNLQAPQPRTVLPSAQFNTPRAVSMAEPMFDEPSPPNSPVAESRQNLGPVTSTISAQMKCKIFLQQQHAQWKSLGAAKLKLYRQDPTNVKQLVVEADSKDKTVLISTIVLTDGVERVGKTGVAIELSDQGARTGIIYMIQLRNEKSAGGLFESLLAGSDRAGKPY</sequence>
<keyword evidence="2" id="KW-1185">Reference proteome</keyword>
<name>A0ACD3BH93_9AGAR</name>
<dbReference type="EMBL" id="ML208259">
    <property type="protein sequence ID" value="TFK77011.1"/>
    <property type="molecule type" value="Genomic_DNA"/>
</dbReference>
<evidence type="ECO:0000313" key="1">
    <source>
        <dbReference type="EMBL" id="TFK77011.1"/>
    </source>
</evidence>
<dbReference type="Proteomes" id="UP000308600">
    <property type="component" value="Unassembled WGS sequence"/>
</dbReference>
<evidence type="ECO:0000313" key="2">
    <source>
        <dbReference type="Proteomes" id="UP000308600"/>
    </source>
</evidence>